<organism evidence="2 3">
    <name type="scientific">Linnemannia elongata AG-77</name>
    <dbReference type="NCBI Taxonomy" id="1314771"/>
    <lineage>
        <taxon>Eukaryota</taxon>
        <taxon>Fungi</taxon>
        <taxon>Fungi incertae sedis</taxon>
        <taxon>Mucoromycota</taxon>
        <taxon>Mortierellomycotina</taxon>
        <taxon>Mortierellomycetes</taxon>
        <taxon>Mortierellales</taxon>
        <taxon>Mortierellaceae</taxon>
        <taxon>Linnemannia</taxon>
    </lineage>
</organism>
<feature type="region of interest" description="Disordered" evidence="1">
    <location>
        <begin position="519"/>
        <end position="542"/>
    </location>
</feature>
<feature type="compositionally biased region" description="Low complexity" evidence="1">
    <location>
        <begin position="851"/>
        <end position="862"/>
    </location>
</feature>
<dbReference type="STRING" id="1314771.A0A197JYI8"/>
<feature type="compositionally biased region" description="Polar residues" evidence="1">
    <location>
        <begin position="2254"/>
        <end position="2266"/>
    </location>
</feature>
<proteinExistence type="predicted"/>
<feature type="region of interest" description="Disordered" evidence="1">
    <location>
        <begin position="1113"/>
        <end position="1142"/>
    </location>
</feature>
<feature type="compositionally biased region" description="Basic and acidic residues" evidence="1">
    <location>
        <begin position="1960"/>
        <end position="1969"/>
    </location>
</feature>
<feature type="region of interest" description="Disordered" evidence="1">
    <location>
        <begin position="1846"/>
        <end position="1996"/>
    </location>
</feature>
<feature type="compositionally biased region" description="Low complexity" evidence="1">
    <location>
        <begin position="347"/>
        <end position="375"/>
    </location>
</feature>
<name>A0A197JYI8_9FUNG</name>
<feature type="compositionally biased region" description="Pro residues" evidence="1">
    <location>
        <begin position="841"/>
        <end position="850"/>
    </location>
</feature>
<feature type="region of interest" description="Disordered" evidence="1">
    <location>
        <begin position="2432"/>
        <end position="2459"/>
    </location>
</feature>
<feature type="region of interest" description="Disordered" evidence="1">
    <location>
        <begin position="2341"/>
        <end position="2383"/>
    </location>
</feature>
<feature type="region of interest" description="Disordered" evidence="1">
    <location>
        <begin position="2166"/>
        <end position="2189"/>
    </location>
</feature>
<dbReference type="Proteomes" id="UP000078512">
    <property type="component" value="Unassembled WGS sequence"/>
</dbReference>
<dbReference type="EMBL" id="KV442035">
    <property type="protein sequence ID" value="OAQ30407.1"/>
    <property type="molecule type" value="Genomic_DNA"/>
</dbReference>
<feature type="compositionally biased region" description="Polar residues" evidence="1">
    <location>
        <begin position="1911"/>
        <end position="1925"/>
    </location>
</feature>
<feature type="compositionally biased region" description="Polar residues" evidence="1">
    <location>
        <begin position="767"/>
        <end position="784"/>
    </location>
</feature>
<protein>
    <submittedName>
        <fullName evidence="2">Uncharacterized protein</fullName>
    </submittedName>
</protein>
<feature type="region of interest" description="Disordered" evidence="1">
    <location>
        <begin position="320"/>
        <end position="377"/>
    </location>
</feature>
<feature type="compositionally biased region" description="Polar residues" evidence="1">
    <location>
        <begin position="2053"/>
        <end position="2062"/>
    </location>
</feature>
<feature type="compositionally biased region" description="Basic and acidic residues" evidence="1">
    <location>
        <begin position="1125"/>
        <end position="1137"/>
    </location>
</feature>
<feature type="compositionally biased region" description="Low complexity" evidence="1">
    <location>
        <begin position="2435"/>
        <end position="2450"/>
    </location>
</feature>
<feature type="compositionally biased region" description="Polar residues" evidence="1">
    <location>
        <begin position="1941"/>
        <end position="1950"/>
    </location>
</feature>
<evidence type="ECO:0000313" key="2">
    <source>
        <dbReference type="EMBL" id="OAQ30407.1"/>
    </source>
</evidence>
<feature type="compositionally biased region" description="Low complexity" evidence="1">
    <location>
        <begin position="137"/>
        <end position="153"/>
    </location>
</feature>
<keyword evidence="3" id="KW-1185">Reference proteome</keyword>
<feature type="compositionally biased region" description="Polar residues" evidence="1">
    <location>
        <begin position="1113"/>
        <end position="1122"/>
    </location>
</feature>
<accession>A0A197JYI8</accession>
<feature type="region of interest" description="Disordered" evidence="1">
    <location>
        <begin position="2053"/>
        <end position="2077"/>
    </location>
</feature>
<dbReference type="OrthoDB" id="3548913at2759"/>
<sequence>MSAHSSIGTLRTSCSTSTFDLHTADIDPIKLSRRSSSEDSSTLLHSSTITAAASMTALLSPSSSALSSTSFTTSASSSVSSSISSSQVPVTATHQHTTAEEFNPIKPSQDSADVLLPESNIVSPPSGRRYTRKDASRPPSTSVSGRTSSTSTPAGSVPQVGPMEPLFFGDYQFPDHPTLQDLLQVFLLDKSSKQKDFHQSLQLHAHLMGLVLSARVSRGLDFAYDHAHDAFKNKQRPDRRAEFISSYNHSYEETDRILQNCLAHPQPRPSFLDMMSQVSSSTILAFLHRLRTDPTILATAFRNLQSQELDTLLLVEKPVQTTHHHSHSGGRSGRERSYGVGSIGYGSQQSASQPQLLTSQQQQQNQQKQQPATSSTIPNFVNNQDVVHIIFGNLFGPSSFEREHTLRTRTVVSIFVALLSEKKGERLMVEMLERYVIQSEWQHVSRVKAGFERTLLDLIHKGEWSLAGFSDEELNANLLPFAQGPSQHLHHLHHQYHQSLGRMPSVPVMKVVTTDDLVTGVKDSGDSSGDSEGRPRAQGIRDGTGRQAVVEEFYTEACLDILSTLKEFTPPWLLEISRMIFAELDGGARAYASLIIIVKFFFYRFMNKCIAYPETYGMFQDNFLSEKQRQRILFNTHQRLYRYVTSILNPVPGWESRSAVIDPRIREKIESLVSFFSAPADPTHNSPHHYTLNPITELSTPGPVRATFPQHPGGGLGSTGPSITPILLLCPADFTTLFYFVCPQLKTTYATPASLASTVNMTRSSSFNGKNVPVTRQRTSSETPPTYPAAMKAAVSSATVAAGSGPANKGAHPPNVARTHKRASPSFTFFSGASSSLPFKAKPPQPPPLEKSPSAPAPLDQASSGLTLLSLSGIKPGQAASPRTATVEVTSSAGIAAASNPCPLLDLKDSSTPTPTTATHPFSSTHVPVDTSSPVKHWDDKGLMPDLKSAIQELKRVHPGPLKEVPGVAYNPGLTPLREPWALAYVQYEEPSSETLERSSRSNGVGSNRSQLVEAGLALAPPCMAMVMEATGVTGGSRIITVTKPMLVDQVMDSAGGDSFESNMDVDLDVEASDTDSIMSSEDSALAQRSQPLTSEDKDMSILRVNSSQMLSAVDQSGTKTIPATRERPGDLTDSHHSQTQFDTSRIVNARRLAADRAWKTRIRHTVRSESDLPEEIRTVARSIFKLLREFDLFPVDPYGGHYGHHLDSTTSDVTHESIRSLLLQGVEQARASGNHAAAIGFNHSLQVLASSQVLRQLDSSKLIYLLAMPIKHRLEHRAKRASSRTLWEGFAHSWHTRIVSAIERKREGLSALRIKMYYLTCVRTSRAFEKSFGVVATLSRLNRNLMRKYLTAEEWERLHGILPSWSEPELRSAGSRRPGCELEGCKGACQDHAYQSVYGDASGCSGEPGSRKAVGKAGYTAQVLRASKTRRSSFSAYIDNMASRSFGSHSTLESNLGHLREREQTVFSSSYNPNNTGMPWTNAHTSGQPGAPGFLGEAAEVQSDFTMDAREVEAVQRWVTDTGIHNFLPGEDNFLRFCMEVEAVVKGIGLGGTGILMPTTQTTQAAQNGPLLPFLANCGSDFFVKEVVKLNGQFIVGMGPAETAAQTKSSSSASGMAEFIVNSFKNGSVSSSAPNTNQFFSPAVSLSNSIHGAVLNSSSSVSSQSSQSSVYSTNGGSTSARSKGVHRQPLQGGHQSTQEPIPILPDDPNSIYASHPGPTYALYNTPYSITSHGASASYSSSTTPGGGSSTILPHQLMQLPKDMQEFMRRVQLKLTSFVLSEWLDLFGEVEADRWFLEFLTEMGDPETRDGVDAHCCAEEPLSEQDCNEDGVNLHLNHMDLGEKSRVDPCQSELPTPFGTADLDEDNVKRRGSPHSNLSSELHPLTSLGSQRSLNAVDATGGADHLRPDSRSSMASRHTQDSSFGSFLYPAGQETPPVESRPSSQLSTRSEPLVMLKSRPKSDSTERPKNSGKSLLNVQVKNLPEKRSSGVALSPRSTEPYDMAGAYRATIDQFNLAKSPYQKLGHLFALEQLIVASLSYPDSCAGGPLPRLFSTSLETRPPNSRPMPSKDKEQEDEVLLSPRMLTPGTDAIVDEIERLFRQPDVLRPRHLLRDMQLIATFIPGNILDLRYDGKAFWDMAMAISILKNDVVEYVVAKGTRYVDVKESSRTRQESDRSGSRNIMQDDEERTRMSEAVRLFTIGAKESHQVAQRELAILYMSLPILPSSSSPPIGYAKSDGSPLICQISRVPSPISIGTTRYGRSNTISSTGTGRTNTPPPPPSPKGTISGSIFGKSSTTASIPIKQRSRHQHSNSGSGSSFGSGVLSGLGIITGLGSFTGSSSIGSGNSEPPNNSSTASLLQHQLQQHHQQQQQPPPLAEFAEGHHPHDVDQQYMDTHHAVGRHSTPAGMMFMGGSSHHNNGSATSLHPYHHHLSHQQQYRNQHHYQQQHQSGGEPDKFNPENLAAAMHWFKLAAAQGDKFSINFLKHKETAGGMIGGLG</sequence>
<feature type="compositionally biased region" description="Low complexity" evidence="1">
    <location>
        <begin position="1660"/>
        <end position="1673"/>
    </location>
</feature>
<feature type="region of interest" description="Disordered" evidence="1">
    <location>
        <begin position="1660"/>
        <end position="1703"/>
    </location>
</feature>
<evidence type="ECO:0000256" key="1">
    <source>
        <dbReference type="SAM" id="MobiDB-lite"/>
    </source>
</evidence>
<feature type="compositionally biased region" description="Polar residues" evidence="1">
    <location>
        <begin position="1075"/>
        <end position="1094"/>
    </location>
</feature>
<feature type="compositionally biased region" description="Low complexity" evidence="1">
    <location>
        <begin position="2359"/>
        <end position="2372"/>
    </location>
</feature>
<evidence type="ECO:0000313" key="3">
    <source>
        <dbReference type="Proteomes" id="UP000078512"/>
    </source>
</evidence>
<feature type="compositionally biased region" description="Polar residues" evidence="1">
    <location>
        <begin position="1971"/>
        <end position="1980"/>
    </location>
</feature>
<gene>
    <name evidence="2" type="ORF">K457DRAFT_18258</name>
</gene>
<feature type="region of interest" description="Disordered" evidence="1">
    <location>
        <begin position="767"/>
        <end position="788"/>
    </location>
</feature>
<feature type="compositionally biased region" description="Polar residues" evidence="1">
    <location>
        <begin position="2349"/>
        <end position="2358"/>
    </location>
</feature>
<feature type="compositionally biased region" description="Basic and acidic residues" evidence="1">
    <location>
        <begin position="2166"/>
        <end position="2178"/>
    </location>
</feature>
<feature type="compositionally biased region" description="Low complexity" evidence="1">
    <location>
        <begin position="910"/>
        <end position="925"/>
    </location>
</feature>
<feature type="region of interest" description="Disordered" evidence="1">
    <location>
        <begin position="835"/>
        <end position="862"/>
    </location>
</feature>
<feature type="region of interest" description="Disordered" evidence="1">
    <location>
        <begin position="117"/>
        <end position="161"/>
    </location>
</feature>
<feature type="region of interest" description="Disordered" evidence="1">
    <location>
        <begin position="2254"/>
        <end position="2295"/>
    </location>
</feature>
<feature type="region of interest" description="Disordered" evidence="1">
    <location>
        <begin position="909"/>
        <end position="934"/>
    </location>
</feature>
<reference evidence="2 3" key="1">
    <citation type="submission" date="2016-05" db="EMBL/GenBank/DDBJ databases">
        <title>Genome sequencing reveals origins of a unique bacterial endosymbiosis in the earliest lineages of terrestrial Fungi.</title>
        <authorList>
            <consortium name="DOE Joint Genome Institute"/>
            <person name="Uehling J."/>
            <person name="Gryganskyi A."/>
            <person name="Hameed K."/>
            <person name="Tschaplinski T."/>
            <person name="Misztal P."/>
            <person name="Wu S."/>
            <person name="Desiro A."/>
            <person name="Vande Pol N."/>
            <person name="Du Z.-Y."/>
            <person name="Zienkiewicz A."/>
            <person name="Zienkiewicz K."/>
            <person name="Morin E."/>
            <person name="Tisserant E."/>
            <person name="Splivallo R."/>
            <person name="Hainaut M."/>
            <person name="Henrissat B."/>
            <person name="Ohm R."/>
            <person name="Kuo A."/>
            <person name="Yan J."/>
            <person name="Lipzen A."/>
            <person name="Nolan M."/>
            <person name="Labutti K."/>
            <person name="Barry K."/>
            <person name="Goldstein A."/>
            <person name="Labbe J."/>
            <person name="Schadt C."/>
            <person name="Tuskan G."/>
            <person name="Grigoriev I."/>
            <person name="Martin F."/>
            <person name="Vilgalys R."/>
            <person name="Bonito G."/>
        </authorList>
    </citation>
    <scope>NUCLEOTIDE SEQUENCE [LARGE SCALE GENOMIC DNA]</scope>
    <source>
        <strain evidence="2 3">AG-77</strain>
    </source>
</reference>
<dbReference type="PANTHER" id="PTHR42064">
    <property type="entry name" value="YALI0F28677P"/>
    <property type="match status" value="1"/>
</dbReference>
<feature type="region of interest" description="Disordered" evidence="1">
    <location>
        <begin position="1074"/>
        <end position="1098"/>
    </location>
</feature>
<dbReference type="PANTHER" id="PTHR42064:SF1">
    <property type="entry name" value="YALI0F28677P"/>
    <property type="match status" value="1"/>
</dbReference>